<sequence>MVHGDFHPWNVMFHKGTDFTVLDRSRGEYGEAADDVSAMTINYLFFGLLKTEGNAIDRGLKKLYNLFFDTYLEKTCNYELLEIIQQFYAFRWLVVASPVWYPNISLDTHRKLFNFIKNVLEAKTFEYKEVDGYFE</sequence>
<dbReference type="Gene3D" id="3.90.1200.10">
    <property type="match status" value="1"/>
</dbReference>
<dbReference type="EMBL" id="CAJHIQ010000016">
    <property type="protein sequence ID" value="CAD6492643.1"/>
    <property type="molecule type" value="Genomic_DNA"/>
</dbReference>
<dbReference type="EMBL" id="CAJHIN010000010">
    <property type="protein sequence ID" value="CAD6490315.1"/>
    <property type="molecule type" value="Genomic_DNA"/>
</dbReference>
<dbReference type="Proteomes" id="UP000639006">
    <property type="component" value="Unassembled WGS sequence"/>
</dbReference>
<comment type="caution">
    <text evidence="2">The sequence shown here is derived from an EMBL/GenBank/DDBJ whole genome shotgun (WGS) entry which is preliminary data.</text>
</comment>
<evidence type="ECO:0008006" key="4">
    <source>
        <dbReference type="Google" id="ProtNLM"/>
    </source>
</evidence>
<protein>
    <recommendedName>
        <fullName evidence="4">Aminoglycoside phosphotransferase domain-containing protein</fullName>
    </recommendedName>
</protein>
<dbReference type="Proteomes" id="UP000606624">
    <property type="component" value="Unassembled WGS sequence"/>
</dbReference>
<name>A0A811TAJ0_9EURY</name>
<evidence type="ECO:0000313" key="1">
    <source>
        <dbReference type="EMBL" id="CAD6490315.1"/>
    </source>
</evidence>
<accession>A0A811TAJ0</accession>
<reference evidence="2" key="1">
    <citation type="submission" date="2020-10" db="EMBL/GenBank/DDBJ databases">
        <authorList>
            <person name="Hahn C.J."/>
            <person name="Laso-Perez R."/>
            <person name="Vulcano F."/>
            <person name="Vaziourakis K.-M."/>
            <person name="Stokke R."/>
            <person name="Steen I.H."/>
            <person name="Teske A."/>
            <person name="Boetius A."/>
            <person name="Liebeke M."/>
            <person name="Amann R."/>
            <person name="Knittel K."/>
        </authorList>
    </citation>
    <scope>NUCLEOTIDE SEQUENCE</scope>
    <source>
        <strain evidence="1">Gfbio:e3339647-f889-4370-9287-4fb5cb688e4c:AG392E03_GoMArc1</strain>
        <strain evidence="2">Gfbio:e3339647-f889-4370-9287-4fb5cb688e4c:AG392M11_GoMArc1</strain>
    </source>
</reference>
<dbReference type="InterPro" id="IPR011009">
    <property type="entry name" value="Kinase-like_dom_sf"/>
</dbReference>
<organism evidence="2 3">
    <name type="scientific">Candidatus Argoarchaeum ethanivorans</name>
    <dbReference type="NCBI Taxonomy" id="2608793"/>
    <lineage>
        <taxon>Archaea</taxon>
        <taxon>Methanobacteriati</taxon>
        <taxon>Methanobacteriota</taxon>
        <taxon>Stenosarchaea group</taxon>
        <taxon>Methanomicrobia</taxon>
        <taxon>Methanosarcinales</taxon>
        <taxon>Methanosarcinales incertae sedis</taxon>
        <taxon>GOM Arc I cluster</taxon>
        <taxon>Candidatus Argoarchaeum</taxon>
    </lineage>
</organism>
<gene>
    <name evidence="2" type="ORF">DIAAKJNI_00344</name>
    <name evidence="1" type="ORF">KFBDDELM_00198</name>
</gene>
<evidence type="ECO:0000313" key="2">
    <source>
        <dbReference type="EMBL" id="CAD6492643.1"/>
    </source>
</evidence>
<proteinExistence type="predicted"/>
<dbReference type="SUPFAM" id="SSF56112">
    <property type="entry name" value="Protein kinase-like (PK-like)"/>
    <property type="match status" value="1"/>
</dbReference>
<dbReference type="AlphaFoldDB" id="A0A811TAJ0"/>
<evidence type="ECO:0000313" key="3">
    <source>
        <dbReference type="Proteomes" id="UP000639006"/>
    </source>
</evidence>